<dbReference type="SUPFAM" id="SSF53098">
    <property type="entry name" value="Ribonuclease H-like"/>
    <property type="match status" value="1"/>
</dbReference>
<proteinExistence type="predicted"/>
<gene>
    <name evidence="3" type="ORF">KSP39_PZI002096</name>
</gene>
<evidence type="ECO:0000313" key="3">
    <source>
        <dbReference type="EMBL" id="KAK8954911.1"/>
    </source>
</evidence>
<feature type="domain" description="HAT C-terminal dimerisation" evidence="2">
    <location>
        <begin position="1"/>
        <end position="67"/>
    </location>
</feature>
<protein>
    <recommendedName>
        <fullName evidence="2">HAT C-terminal dimerisation domain-containing protein</fullName>
    </recommendedName>
</protein>
<dbReference type="InterPro" id="IPR012337">
    <property type="entry name" value="RNaseH-like_sf"/>
</dbReference>
<evidence type="ECO:0000256" key="1">
    <source>
        <dbReference type="SAM" id="SignalP"/>
    </source>
</evidence>
<evidence type="ECO:0000259" key="2">
    <source>
        <dbReference type="Pfam" id="PF05699"/>
    </source>
</evidence>
<reference evidence="3 4" key="1">
    <citation type="journal article" date="2022" name="Nat. Plants">
        <title>Genomes of leafy and leafless Platanthera orchids illuminate the evolution of mycoheterotrophy.</title>
        <authorList>
            <person name="Li M.H."/>
            <person name="Liu K.W."/>
            <person name="Li Z."/>
            <person name="Lu H.C."/>
            <person name="Ye Q.L."/>
            <person name="Zhang D."/>
            <person name="Wang J.Y."/>
            <person name="Li Y.F."/>
            <person name="Zhong Z.M."/>
            <person name="Liu X."/>
            <person name="Yu X."/>
            <person name="Liu D.K."/>
            <person name="Tu X.D."/>
            <person name="Liu B."/>
            <person name="Hao Y."/>
            <person name="Liao X.Y."/>
            <person name="Jiang Y.T."/>
            <person name="Sun W.H."/>
            <person name="Chen J."/>
            <person name="Chen Y.Q."/>
            <person name="Ai Y."/>
            <person name="Zhai J.W."/>
            <person name="Wu S.S."/>
            <person name="Zhou Z."/>
            <person name="Hsiao Y.Y."/>
            <person name="Wu W.L."/>
            <person name="Chen Y.Y."/>
            <person name="Lin Y.F."/>
            <person name="Hsu J.L."/>
            <person name="Li C.Y."/>
            <person name="Wang Z.W."/>
            <person name="Zhao X."/>
            <person name="Zhong W.Y."/>
            <person name="Ma X.K."/>
            <person name="Ma L."/>
            <person name="Huang J."/>
            <person name="Chen G.Z."/>
            <person name="Huang M.Z."/>
            <person name="Huang L."/>
            <person name="Peng D.H."/>
            <person name="Luo Y.B."/>
            <person name="Zou S.Q."/>
            <person name="Chen S.P."/>
            <person name="Lan S."/>
            <person name="Tsai W.C."/>
            <person name="Van de Peer Y."/>
            <person name="Liu Z.J."/>
        </authorList>
    </citation>
    <scope>NUCLEOTIDE SEQUENCE [LARGE SCALE GENOMIC DNA]</scope>
    <source>
        <strain evidence="3">Lor287</strain>
    </source>
</reference>
<dbReference type="InterPro" id="IPR008906">
    <property type="entry name" value="HATC_C_dom"/>
</dbReference>
<accession>A0AAP0GEM2</accession>
<feature type="signal peptide" evidence="1">
    <location>
        <begin position="1"/>
        <end position="31"/>
    </location>
</feature>
<organism evidence="3 4">
    <name type="scientific">Platanthera zijinensis</name>
    <dbReference type="NCBI Taxonomy" id="2320716"/>
    <lineage>
        <taxon>Eukaryota</taxon>
        <taxon>Viridiplantae</taxon>
        <taxon>Streptophyta</taxon>
        <taxon>Embryophyta</taxon>
        <taxon>Tracheophyta</taxon>
        <taxon>Spermatophyta</taxon>
        <taxon>Magnoliopsida</taxon>
        <taxon>Liliopsida</taxon>
        <taxon>Asparagales</taxon>
        <taxon>Orchidaceae</taxon>
        <taxon>Orchidoideae</taxon>
        <taxon>Orchideae</taxon>
        <taxon>Orchidinae</taxon>
        <taxon>Platanthera</taxon>
    </lineage>
</organism>
<evidence type="ECO:0000313" key="4">
    <source>
        <dbReference type="Proteomes" id="UP001418222"/>
    </source>
</evidence>
<dbReference type="Pfam" id="PF05699">
    <property type="entry name" value="Dimer_Tnp_hAT"/>
    <property type="match status" value="1"/>
</dbReference>
<keyword evidence="1" id="KW-0732">Signal</keyword>
<feature type="chain" id="PRO_5042996448" description="HAT C-terminal dimerisation domain-containing protein" evidence="1">
    <location>
        <begin position="32"/>
        <end position="131"/>
    </location>
</feature>
<dbReference type="AlphaFoldDB" id="A0AAP0GEM2"/>
<comment type="caution">
    <text evidence="3">The sequence shown here is derived from an EMBL/GenBank/DDBJ whole genome shotgun (WGS) entry which is preliminary data.</text>
</comment>
<sequence length="131" mass="14982">MEPIVWWLAHGASTPMLQSLALKLLSQPCSSSCCERNWSTYSFIHSMRRNKMTPQRCEDLVFVHSNIRLLSRRTPLYTKGDTKLWDISGDAFDSMEGAGILEVANLSLDEPEMEAILFNDEENDDLENQEL</sequence>
<dbReference type="GO" id="GO:0046983">
    <property type="term" value="F:protein dimerization activity"/>
    <property type="evidence" value="ECO:0007669"/>
    <property type="project" value="InterPro"/>
</dbReference>
<keyword evidence="4" id="KW-1185">Reference proteome</keyword>
<dbReference type="Proteomes" id="UP001418222">
    <property type="component" value="Unassembled WGS sequence"/>
</dbReference>
<name>A0AAP0GEM2_9ASPA</name>
<dbReference type="EMBL" id="JBBWWQ010000002">
    <property type="protein sequence ID" value="KAK8954911.1"/>
    <property type="molecule type" value="Genomic_DNA"/>
</dbReference>